<dbReference type="SUPFAM" id="SSF56601">
    <property type="entry name" value="beta-lactamase/transpeptidase-like"/>
    <property type="match status" value="1"/>
</dbReference>
<dbReference type="Gene3D" id="3.40.710.10">
    <property type="entry name" value="DD-peptidase/beta-lactamase superfamily"/>
    <property type="match status" value="1"/>
</dbReference>
<sequence length="88" mass="9756">MNSLGGKGMKEKIQKICDDFSEKHKFSGTCLVKQGNDVIFSHAYGLAHRGFNIPSKLNTMFDTASITKVFTATAILILIEKISGQDYR</sequence>
<dbReference type="AlphaFoldDB" id="A0A5N7J3E9"/>
<evidence type="ECO:0000313" key="2">
    <source>
        <dbReference type="EMBL" id="MPQ63264.1"/>
    </source>
</evidence>
<evidence type="ECO:0000313" key="3">
    <source>
        <dbReference type="Proteomes" id="UP000342249"/>
    </source>
</evidence>
<dbReference type="InterPro" id="IPR012338">
    <property type="entry name" value="Beta-lactam/transpept-like"/>
</dbReference>
<comment type="caution">
    <text evidence="2">The sequence shown here is derived from an EMBL/GenBank/DDBJ whole genome shotgun (WGS) entry which is preliminary data.</text>
</comment>
<evidence type="ECO:0000259" key="1">
    <source>
        <dbReference type="Pfam" id="PF00144"/>
    </source>
</evidence>
<feature type="domain" description="Beta-lactamase-related" evidence="1">
    <location>
        <begin position="16"/>
        <end position="81"/>
    </location>
</feature>
<keyword evidence="2" id="KW-0378">Hydrolase</keyword>
<proteinExistence type="predicted"/>
<dbReference type="GO" id="GO:0016787">
    <property type="term" value="F:hydrolase activity"/>
    <property type="evidence" value="ECO:0007669"/>
    <property type="project" value="UniProtKB-KW"/>
</dbReference>
<reference evidence="2 3" key="1">
    <citation type="journal article" date="2019" name="Lett. Appl. Microbiol.">
        <title>A case of 'blown pack' spoilage of vacuum-packaged pork likely associated with Clostridium estertheticum in Canada.</title>
        <authorList>
            <person name="Zhang P."/>
            <person name="Ward P."/>
            <person name="McMullen L.M."/>
            <person name="Yang X."/>
        </authorList>
    </citation>
    <scope>NUCLEOTIDE SEQUENCE [LARGE SCALE GENOMIC DNA]</scope>
    <source>
        <strain evidence="2 3">MA19</strain>
    </source>
</reference>
<name>A0A5N7J3E9_9CLOT</name>
<accession>A0A5N7J3E9</accession>
<protein>
    <submittedName>
        <fullName evidence="2">Class C beta-lactamase-related serine hydrolase</fullName>
    </submittedName>
</protein>
<organism evidence="2 3">
    <name type="scientific">Clostridium estertheticum</name>
    <dbReference type="NCBI Taxonomy" id="238834"/>
    <lineage>
        <taxon>Bacteria</taxon>
        <taxon>Bacillati</taxon>
        <taxon>Bacillota</taxon>
        <taxon>Clostridia</taxon>
        <taxon>Eubacteriales</taxon>
        <taxon>Clostridiaceae</taxon>
        <taxon>Clostridium</taxon>
    </lineage>
</organism>
<dbReference type="InterPro" id="IPR001466">
    <property type="entry name" value="Beta-lactam-related"/>
</dbReference>
<dbReference type="Proteomes" id="UP000342249">
    <property type="component" value="Unassembled WGS sequence"/>
</dbReference>
<dbReference type="EMBL" id="SPSF01000033">
    <property type="protein sequence ID" value="MPQ63264.1"/>
    <property type="molecule type" value="Genomic_DNA"/>
</dbReference>
<gene>
    <name evidence="2" type="ORF">E4V82_14230</name>
</gene>
<dbReference type="Pfam" id="PF00144">
    <property type="entry name" value="Beta-lactamase"/>
    <property type="match status" value="1"/>
</dbReference>